<reference evidence="2 3" key="1">
    <citation type="submission" date="2019-08" db="EMBL/GenBank/DDBJ databases">
        <title>Bacillus genomes from the desert of Cuatro Cienegas, Coahuila.</title>
        <authorList>
            <person name="Olmedo-Alvarez G."/>
        </authorList>
    </citation>
    <scope>NUCLEOTIDE SEQUENCE [LARGE SCALE GENOMIC DNA]</scope>
    <source>
        <strain evidence="2 3">CH446_14T</strain>
    </source>
</reference>
<sequence length="243" mass="26794">MKKIIKVALIIVLAVILAGGAAFYIWSQLTYKPSKELFELVGEENIRHEKDWVVFDPGEVREAGIIIYPGAKVEPEAYSYLGSRLAENGYLVLVPEMRLNFSILEGNKADELIEHYPEIERWYIGGHSLGGVSAAAYASKHPDLIDGVILLGSYPSSGSDFSDSTMPMLSIYAEKDGLTTPGKIEKTRHLLSDGADLYGIEGGNHAQFGMYGPQKGDNHASIPPQRQQDLIVKEILRWLEAST</sequence>
<dbReference type="InterPro" id="IPR029059">
    <property type="entry name" value="AB_hydrolase_5"/>
</dbReference>
<protein>
    <submittedName>
        <fullName evidence="2">Alpha/beta fold hydrolase</fullName>
    </submittedName>
</protein>
<keyword evidence="2" id="KW-0378">Hydrolase</keyword>
<comment type="caution">
    <text evidence="2">The sequence shown here is derived from an EMBL/GenBank/DDBJ whole genome shotgun (WGS) entry which is preliminary data.</text>
</comment>
<dbReference type="InterPro" id="IPR029058">
    <property type="entry name" value="AB_hydrolase_fold"/>
</dbReference>
<dbReference type="SUPFAM" id="SSF53474">
    <property type="entry name" value="alpha/beta-Hydrolases"/>
    <property type="match status" value="1"/>
</dbReference>
<dbReference type="EMBL" id="VTER01000009">
    <property type="protein sequence ID" value="TYS45895.1"/>
    <property type="molecule type" value="Genomic_DNA"/>
</dbReference>
<proteinExistence type="predicted"/>
<accession>A0A5D4R3G2</accession>
<organism evidence="2 3">
    <name type="scientific">Bacillus infantis</name>
    <dbReference type="NCBI Taxonomy" id="324767"/>
    <lineage>
        <taxon>Bacteria</taxon>
        <taxon>Bacillati</taxon>
        <taxon>Bacillota</taxon>
        <taxon>Bacilli</taxon>
        <taxon>Bacillales</taxon>
        <taxon>Bacillaceae</taxon>
        <taxon>Bacillus</taxon>
    </lineage>
</organism>
<dbReference type="Gene3D" id="3.40.50.1820">
    <property type="entry name" value="alpha/beta hydrolase"/>
    <property type="match status" value="1"/>
</dbReference>
<name>A0A5D4R3G2_9BACI</name>
<dbReference type="AlphaFoldDB" id="A0A5D4R3G2"/>
<dbReference type="Pfam" id="PF12695">
    <property type="entry name" value="Abhydrolase_5"/>
    <property type="match status" value="1"/>
</dbReference>
<feature type="domain" description="Alpha/beta hydrolase fold-5" evidence="1">
    <location>
        <begin position="64"/>
        <end position="228"/>
    </location>
</feature>
<dbReference type="RefSeq" id="WP_148975996.1">
    <property type="nucleotide sequence ID" value="NZ_JBNIKU010000003.1"/>
</dbReference>
<evidence type="ECO:0000259" key="1">
    <source>
        <dbReference type="Pfam" id="PF12695"/>
    </source>
</evidence>
<evidence type="ECO:0000313" key="2">
    <source>
        <dbReference type="EMBL" id="TYS45895.1"/>
    </source>
</evidence>
<dbReference type="Proteomes" id="UP000322139">
    <property type="component" value="Unassembled WGS sequence"/>
</dbReference>
<gene>
    <name evidence="2" type="ORF">FZD51_17765</name>
</gene>
<evidence type="ECO:0000313" key="3">
    <source>
        <dbReference type="Proteomes" id="UP000322139"/>
    </source>
</evidence>
<dbReference type="GO" id="GO:0016787">
    <property type="term" value="F:hydrolase activity"/>
    <property type="evidence" value="ECO:0007669"/>
    <property type="project" value="UniProtKB-KW"/>
</dbReference>